<name>A0A327YWB1_9BACL</name>
<dbReference type="InterPro" id="IPR046953">
    <property type="entry name" value="Spore_GerAC-like_C"/>
</dbReference>
<evidence type="ECO:0000259" key="1">
    <source>
        <dbReference type="Pfam" id="PF05504"/>
    </source>
</evidence>
<dbReference type="Gene3D" id="3.30.300.210">
    <property type="entry name" value="Nutrient germinant receptor protein C, domain 3"/>
    <property type="match status" value="1"/>
</dbReference>
<dbReference type="GO" id="GO:0009847">
    <property type="term" value="P:spore germination"/>
    <property type="evidence" value="ECO:0007669"/>
    <property type="project" value="InterPro"/>
</dbReference>
<reference evidence="2 3" key="1">
    <citation type="submission" date="2018-06" db="EMBL/GenBank/DDBJ databases">
        <title>Genomic Encyclopedia of Type Strains, Phase III (KMG-III): the genomes of soil and plant-associated and newly described type strains.</title>
        <authorList>
            <person name="Whitman W."/>
        </authorList>
    </citation>
    <scope>NUCLEOTIDE SEQUENCE [LARGE SCALE GENOMIC DNA]</scope>
    <source>
        <strain evidence="2 3">CGMCC 1.8979</strain>
    </source>
</reference>
<keyword evidence="3" id="KW-1185">Reference proteome</keyword>
<dbReference type="AlphaFoldDB" id="A0A327YWB1"/>
<dbReference type="InterPro" id="IPR038501">
    <property type="entry name" value="Spore_GerAC_C_sf"/>
</dbReference>
<dbReference type="Proteomes" id="UP000248555">
    <property type="component" value="Unassembled WGS sequence"/>
</dbReference>
<comment type="caution">
    <text evidence="2">The sequence shown here is derived from an EMBL/GenBank/DDBJ whole genome shotgun (WGS) entry which is preliminary data.</text>
</comment>
<dbReference type="PANTHER" id="PTHR35789">
    <property type="entry name" value="SPORE GERMINATION PROTEIN B3"/>
    <property type="match status" value="1"/>
</dbReference>
<dbReference type="InterPro" id="IPR008844">
    <property type="entry name" value="Spore_GerAC-like"/>
</dbReference>
<proteinExistence type="predicted"/>
<organism evidence="2 3">
    <name type="scientific">Paranoxybacillus vitaminiphilus</name>
    <dbReference type="NCBI Taxonomy" id="581036"/>
    <lineage>
        <taxon>Bacteria</taxon>
        <taxon>Bacillati</taxon>
        <taxon>Bacillota</taxon>
        <taxon>Bacilli</taxon>
        <taxon>Bacillales</taxon>
        <taxon>Anoxybacillaceae</taxon>
        <taxon>Paranoxybacillus</taxon>
    </lineage>
</organism>
<dbReference type="PANTHER" id="PTHR35789:SF1">
    <property type="entry name" value="SPORE GERMINATION PROTEIN B3"/>
    <property type="match status" value="1"/>
</dbReference>
<dbReference type="EMBL" id="QLMH01000002">
    <property type="protein sequence ID" value="RAK22279.1"/>
    <property type="molecule type" value="Genomic_DNA"/>
</dbReference>
<evidence type="ECO:0000313" key="3">
    <source>
        <dbReference type="Proteomes" id="UP000248555"/>
    </source>
</evidence>
<dbReference type="Pfam" id="PF05504">
    <property type="entry name" value="Spore_GerAC"/>
    <property type="match status" value="1"/>
</dbReference>
<accession>A0A327YWB1</accession>
<sequence length="145" mass="16547">MGNIRCPTGGKIALETIRTDSDVKGEIKNGTPVIDVNIKLEANIGEVQCNIDLMKQETIQELEKITETRDQQLVEMALKKAQKEFKSDIFGFGEVLHRSHPKQWRKIKAQWQEKFRNAKVNIHVDAKIRRTGTITDSFQKGNISD</sequence>
<evidence type="ECO:0000313" key="2">
    <source>
        <dbReference type="EMBL" id="RAK22279.1"/>
    </source>
</evidence>
<dbReference type="GO" id="GO:0016020">
    <property type="term" value="C:membrane"/>
    <property type="evidence" value="ECO:0007669"/>
    <property type="project" value="InterPro"/>
</dbReference>
<gene>
    <name evidence="2" type="ORF">B0I26_102271</name>
</gene>
<feature type="domain" description="Spore germination GerAC-like C-terminal" evidence="1">
    <location>
        <begin position="4"/>
        <end position="132"/>
    </location>
</feature>
<protein>
    <submittedName>
        <fullName evidence="2">Spore germination B3/GerAC like protein</fullName>
    </submittedName>
</protein>